<dbReference type="Gene3D" id="4.10.240.10">
    <property type="entry name" value="Zn(2)-C6 fungal-type DNA-binding domain"/>
    <property type="match status" value="1"/>
</dbReference>
<dbReference type="GO" id="GO:0008270">
    <property type="term" value="F:zinc ion binding"/>
    <property type="evidence" value="ECO:0007669"/>
    <property type="project" value="InterPro"/>
</dbReference>
<evidence type="ECO:0000256" key="2">
    <source>
        <dbReference type="ARBA" id="ARBA00023125"/>
    </source>
</evidence>
<dbReference type="InterPro" id="IPR053178">
    <property type="entry name" value="Osmoadaptation_assoc"/>
</dbReference>
<evidence type="ECO:0000313" key="7">
    <source>
        <dbReference type="EMBL" id="KAJ5174713.1"/>
    </source>
</evidence>
<comment type="caution">
    <text evidence="7">The sequence shown here is derived from an EMBL/GenBank/DDBJ whole genome shotgun (WGS) entry which is preliminary data.</text>
</comment>
<evidence type="ECO:0000256" key="3">
    <source>
        <dbReference type="ARBA" id="ARBA00023163"/>
    </source>
</evidence>
<protein>
    <recommendedName>
        <fullName evidence="6">Zn(2)-C6 fungal-type domain-containing protein</fullName>
    </recommendedName>
</protein>
<dbReference type="Proteomes" id="UP001149163">
    <property type="component" value="Unassembled WGS sequence"/>
</dbReference>
<dbReference type="SMART" id="SM00066">
    <property type="entry name" value="GAL4"/>
    <property type="match status" value="1"/>
</dbReference>
<evidence type="ECO:0000256" key="5">
    <source>
        <dbReference type="SAM" id="MobiDB-lite"/>
    </source>
</evidence>
<dbReference type="Pfam" id="PF00172">
    <property type="entry name" value="Zn_clus"/>
    <property type="match status" value="1"/>
</dbReference>
<dbReference type="PROSITE" id="PS50048">
    <property type="entry name" value="ZN2_CY6_FUNGAL_2"/>
    <property type="match status" value="1"/>
</dbReference>
<feature type="region of interest" description="Disordered" evidence="5">
    <location>
        <begin position="523"/>
        <end position="571"/>
    </location>
</feature>
<gene>
    <name evidence="7" type="ORF">N7482_000590</name>
</gene>
<keyword evidence="1" id="KW-0805">Transcription regulation</keyword>
<accession>A0A9W9IBQ2</accession>
<dbReference type="EMBL" id="JAPQKN010000001">
    <property type="protein sequence ID" value="KAJ5174713.1"/>
    <property type="molecule type" value="Genomic_DNA"/>
</dbReference>
<feature type="compositionally biased region" description="Basic and acidic residues" evidence="5">
    <location>
        <begin position="525"/>
        <end position="535"/>
    </location>
</feature>
<dbReference type="PANTHER" id="PTHR38111">
    <property type="entry name" value="ZN(2)-C6 FUNGAL-TYPE DOMAIN-CONTAINING PROTEIN-RELATED"/>
    <property type="match status" value="1"/>
</dbReference>
<evidence type="ECO:0000256" key="1">
    <source>
        <dbReference type="ARBA" id="ARBA00023015"/>
    </source>
</evidence>
<dbReference type="PROSITE" id="PS00463">
    <property type="entry name" value="ZN2_CY6_FUNGAL_1"/>
    <property type="match status" value="1"/>
</dbReference>
<dbReference type="InterPro" id="IPR001138">
    <property type="entry name" value="Zn2Cys6_DnaBD"/>
</dbReference>
<evidence type="ECO:0000259" key="6">
    <source>
        <dbReference type="PROSITE" id="PS50048"/>
    </source>
</evidence>
<proteinExistence type="predicted"/>
<dbReference type="InterPro" id="IPR036864">
    <property type="entry name" value="Zn2-C6_fun-type_DNA-bd_sf"/>
</dbReference>
<dbReference type="GO" id="GO:0003677">
    <property type="term" value="F:DNA binding"/>
    <property type="evidence" value="ECO:0007669"/>
    <property type="project" value="UniProtKB-KW"/>
</dbReference>
<evidence type="ECO:0000313" key="8">
    <source>
        <dbReference type="Proteomes" id="UP001149163"/>
    </source>
</evidence>
<organism evidence="7 8">
    <name type="scientific">Penicillium canariense</name>
    <dbReference type="NCBI Taxonomy" id="189055"/>
    <lineage>
        <taxon>Eukaryota</taxon>
        <taxon>Fungi</taxon>
        <taxon>Dikarya</taxon>
        <taxon>Ascomycota</taxon>
        <taxon>Pezizomycotina</taxon>
        <taxon>Eurotiomycetes</taxon>
        <taxon>Eurotiomycetidae</taxon>
        <taxon>Eurotiales</taxon>
        <taxon>Aspergillaceae</taxon>
        <taxon>Penicillium</taxon>
    </lineage>
</organism>
<keyword evidence="3" id="KW-0804">Transcription</keyword>
<dbReference type="GeneID" id="81421891"/>
<dbReference type="RefSeq" id="XP_056546321.1">
    <property type="nucleotide sequence ID" value="XM_056682715.1"/>
</dbReference>
<dbReference type="GO" id="GO:0000981">
    <property type="term" value="F:DNA-binding transcription factor activity, RNA polymerase II-specific"/>
    <property type="evidence" value="ECO:0007669"/>
    <property type="project" value="InterPro"/>
</dbReference>
<keyword evidence="4" id="KW-0539">Nucleus</keyword>
<dbReference type="CDD" id="cd00067">
    <property type="entry name" value="GAL4"/>
    <property type="match status" value="1"/>
</dbReference>
<evidence type="ECO:0000256" key="4">
    <source>
        <dbReference type="ARBA" id="ARBA00023242"/>
    </source>
</evidence>
<sequence>MGGIPWHSKGCQTCRKRKVKCDEQEPECARCIKRGVKCPGYEKTRIFIHHPLARREKAKVSIPITQSQHQAQFQAQYPAQYQDPVQALVMPSNVTAGPVAREQVFSSFTNVFFSHTEEISSLNLWQYLIYNFVTLPNKSNMLERAISAVSCLYMGKMNNDDHLYNYGLDLYGTAIRSVKNNIYRNAWNAEIVYTAVIFQELEGYCCAFDLRAWLAHTQGTSTILRYYRDILPRNPLLDAIYNQHQKMRLIIATAGVNISDDEYRYLKYSSDGISTPLSEILAVYAEFGPISAAINSISSTDHEACQALLQSCLKQKKRIEAWYSQYGYARCLFHRRTAPSGALFGTAYRFSSLDNARMHHWYWNALATIQPMIFHARSLVRSYPLTPQSDPGKKPSDDEDYQLSEFYADEICRTIPYYAYDTKTLSGIRMLMFPMSGAIKVYIGLGHREKYLWCQEALRLISNRGLSSSRRLSELFWDSWNHRTNEFFPVPCRSLRDEMLSFELSEHEEKVFDVGEILEGSKSNEVLKAKEEPKSNEGPTSNKEPKSNEKPESNEEPKVQVESEVQVGITA</sequence>
<feature type="domain" description="Zn(2)-C6 fungal-type" evidence="6">
    <location>
        <begin position="10"/>
        <end position="38"/>
    </location>
</feature>
<name>A0A9W9IBQ2_9EURO</name>
<keyword evidence="8" id="KW-1185">Reference proteome</keyword>
<dbReference type="PANTHER" id="PTHR38111:SF11">
    <property type="entry name" value="TRANSCRIPTION FACTOR DOMAIN-CONTAINING PROTEIN-RELATED"/>
    <property type="match status" value="1"/>
</dbReference>
<reference evidence="7" key="2">
    <citation type="journal article" date="2023" name="IMA Fungus">
        <title>Comparative genomic study of the Penicillium genus elucidates a diverse pangenome and 15 lateral gene transfer events.</title>
        <authorList>
            <person name="Petersen C."/>
            <person name="Sorensen T."/>
            <person name="Nielsen M.R."/>
            <person name="Sondergaard T.E."/>
            <person name="Sorensen J.L."/>
            <person name="Fitzpatrick D.A."/>
            <person name="Frisvad J.C."/>
            <person name="Nielsen K.L."/>
        </authorList>
    </citation>
    <scope>NUCLEOTIDE SEQUENCE</scope>
    <source>
        <strain evidence="7">IBT 26290</strain>
    </source>
</reference>
<dbReference type="SUPFAM" id="SSF57701">
    <property type="entry name" value="Zn2/Cys6 DNA-binding domain"/>
    <property type="match status" value="1"/>
</dbReference>
<dbReference type="OrthoDB" id="4491390at2759"/>
<keyword evidence="2" id="KW-0238">DNA-binding</keyword>
<dbReference type="AlphaFoldDB" id="A0A9W9IBQ2"/>
<reference evidence="7" key="1">
    <citation type="submission" date="2022-11" db="EMBL/GenBank/DDBJ databases">
        <authorList>
            <person name="Petersen C."/>
        </authorList>
    </citation>
    <scope>NUCLEOTIDE SEQUENCE</scope>
    <source>
        <strain evidence="7">IBT 26290</strain>
    </source>
</reference>
<feature type="compositionally biased region" description="Basic and acidic residues" evidence="5">
    <location>
        <begin position="543"/>
        <end position="561"/>
    </location>
</feature>